<dbReference type="PANTHER" id="PTHR10082:SF26">
    <property type="entry name" value="INTEGRIN BETA-5"/>
    <property type="match status" value="1"/>
</dbReference>
<evidence type="ECO:0000256" key="2">
    <source>
        <dbReference type="ARBA" id="ARBA00023180"/>
    </source>
</evidence>
<dbReference type="GO" id="GO:0007160">
    <property type="term" value="P:cell-matrix adhesion"/>
    <property type="evidence" value="ECO:0007669"/>
    <property type="project" value="TreeGrafter"/>
</dbReference>
<dbReference type="GO" id="GO:0007229">
    <property type="term" value="P:integrin-mediated signaling pathway"/>
    <property type="evidence" value="ECO:0007669"/>
    <property type="project" value="TreeGrafter"/>
</dbReference>
<reference evidence="6" key="2">
    <citation type="submission" date="2025-09" db="UniProtKB">
        <authorList>
            <consortium name="Ensembl"/>
        </authorList>
    </citation>
    <scope>IDENTIFICATION</scope>
</reference>
<dbReference type="SUPFAM" id="SSF69687">
    <property type="entry name" value="Integrin beta tail domain"/>
    <property type="match status" value="1"/>
</dbReference>
<dbReference type="InterPro" id="IPR036349">
    <property type="entry name" value="Integrin_bsu_tail_dom_sf"/>
</dbReference>
<dbReference type="PANTHER" id="PTHR10082">
    <property type="entry name" value="INTEGRIN BETA SUBUNIT"/>
    <property type="match status" value="1"/>
</dbReference>
<dbReference type="GO" id="GO:0007179">
    <property type="term" value="P:transforming growth factor beta receptor signaling pathway"/>
    <property type="evidence" value="ECO:0007669"/>
    <property type="project" value="TreeGrafter"/>
</dbReference>
<dbReference type="GO" id="GO:0008305">
    <property type="term" value="C:integrin complex"/>
    <property type="evidence" value="ECO:0007669"/>
    <property type="project" value="TreeGrafter"/>
</dbReference>
<evidence type="ECO:0000256" key="1">
    <source>
        <dbReference type="ARBA" id="ARBA00023157"/>
    </source>
</evidence>
<keyword evidence="3" id="KW-0812">Transmembrane</keyword>
<evidence type="ECO:0000259" key="5">
    <source>
        <dbReference type="SMART" id="SM01241"/>
    </source>
</evidence>
<dbReference type="GO" id="GO:0043149">
    <property type="term" value="P:stress fiber assembly"/>
    <property type="evidence" value="ECO:0007669"/>
    <property type="project" value="TreeGrafter"/>
</dbReference>
<dbReference type="GO" id="GO:0033627">
    <property type="term" value="P:cell adhesion mediated by integrin"/>
    <property type="evidence" value="ECO:0007669"/>
    <property type="project" value="TreeGrafter"/>
</dbReference>
<dbReference type="GO" id="GO:0098609">
    <property type="term" value="P:cell-cell adhesion"/>
    <property type="evidence" value="ECO:0007669"/>
    <property type="project" value="TreeGrafter"/>
</dbReference>
<dbReference type="GO" id="GO:0009986">
    <property type="term" value="C:cell surface"/>
    <property type="evidence" value="ECO:0007669"/>
    <property type="project" value="TreeGrafter"/>
</dbReference>
<feature type="domain" description="Integrin beta subunit cytoplasmic" evidence="5">
    <location>
        <begin position="104"/>
        <end position="148"/>
    </location>
</feature>
<keyword evidence="2" id="KW-0325">Glycoprotein</keyword>
<accession>A0A3B5LIL1</accession>
<dbReference type="PRINTS" id="PR01186">
    <property type="entry name" value="INTEGRINB"/>
</dbReference>
<proteinExistence type="predicted"/>
<sequence>MKPFFQLFVLILMFSSIYFLTSETPVPIFHYCAENEDDTAVLCVYKTEDDCVMKFTYLEHVSGRSILTALQEPECGGGPSALTVLLVVVSTILLVGVVLLATWKLVITIHDRREFSRFQSARVRARYLMASNPLYKDPITTHFAEMETFEKSFNGGVH</sequence>
<evidence type="ECO:0000256" key="4">
    <source>
        <dbReference type="SAM" id="SignalP"/>
    </source>
</evidence>
<dbReference type="Pfam" id="PF08725">
    <property type="entry name" value="Integrin_b_cyt"/>
    <property type="match status" value="1"/>
</dbReference>
<reference evidence="6" key="1">
    <citation type="submission" date="2025-08" db="UniProtKB">
        <authorList>
            <consortium name="Ensembl"/>
        </authorList>
    </citation>
    <scope>IDENTIFICATION</scope>
</reference>
<feature type="chain" id="PRO_5017376185" description="Integrin beta subunit cytoplasmic domain-containing protein" evidence="4">
    <location>
        <begin position="23"/>
        <end position="158"/>
    </location>
</feature>
<dbReference type="AlphaFoldDB" id="A0A3B5LIL1"/>
<dbReference type="GeneTree" id="ENSGT01150000286919"/>
<dbReference type="GO" id="GO:0005178">
    <property type="term" value="F:integrin binding"/>
    <property type="evidence" value="ECO:0007669"/>
    <property type="project" value="TreeGrafter"/>
</dbReference>
<feature type="signal peptide" evidence="4">
    <location>
        <begin position="1"/>
        <end position="22"/>
    </location>
</feature>
<dbReference type="Gene3D" id="1.20.5.100">
    <property type="entry name" value="Cytochrome c1, transmembrane anchor, C-terminal"/>
    <property type="match status" value="1"/>
</dbReference>
<evidence type="ECO:0000313" key="6">
    <source>
        <dbReference type="Ensembl" id="ENSXCOP00000010712.1"/>
    </source>
</evidence>
<keyword evidence="1" id="KW-1015">Disulfide bond</keyword>
<name>A0A3B5LIL1_9TELE</name>
<dbReference type="STRING" id="32473.ENSXCOP00000010712"/>
<keyword evidence="7" id="KW-1185">Reference proteome</keyword>
<dbReference type="GO" id="GO:0005925">
    <property type="term" value="C:focal adhesion"/>
    <property type="evidence" value="ECO:0007669"/>
    <property type="project" value="TreeGrafter"/>
</dbReference>
<dbReference type="InterPro" id="IPR015812">
    <property type="entry name" value="Integrin_bsu"/>
</dbReference>
<dbReference type="InterPro" id="IPR014836">
    <property type="entry name" value="Integrin_bsu_cyt_dom"/>
</dbReference>
<evidence type="ECO:0000256" key="3">
    <source>
        <dbReference type="SAM" id="Phobius"/>
    </source>
</evidence>
<dbReference type="Gene3D" id="4.10.1240.30">
    <property type="match status" value="1"/>
</dbReference>
<keyword evidence="4" id="KW-0732">Signal</keyword>
<keyword evidence="3" id="KW-0472">Membrane</keyword>
<feature type="transmembrane region" description="Helical" evidence="3">
    <location>
        <begin position="81"/>
        <end position="107"/>
    </location>
</feature>
<dbReference type="Proteomes" id="UP000261380">
    <property type="component" value="Unplaced"/>
</dbReference>
<dbReference type="SMART" id="SM01241">
    <property type="entry name" value="Integrin_b_cyt"/>
    <property type="match status" value="1"/>
</dbReference>
<organism evidence="6 7">
    <name type="scientific">Xiphophorus couchianus</name>
    <name type="common">Monterrey platyfish</name>
    <dbReference type="NCBI Taxonomy" id="32473"/>
    <lineage>
        <taxon>Eukaryota</taxon>
        <taxon>Metazoa</taxon>
        <taxon>Chordata</taxon>
        <taxon>Craniata</taxon>
        <taxon>Vertebrata</taxon>
        <taxon>Euteleostomi</taxon>
        <taxon>Actinopterygii</taxon>
        <taxon>Neopterygii</taxon>
        <taxon>Teleostei</taxon>
        <taxon>Neoteleostei</taxon>
        <taxon>Acanthomorphata</taxon>
        <taxon>Ovalentaria</taxon>
        <taxon>Atherinomorphae</taxon>
        <taxon>Cyprinodontiformes</taxon>
        <taxon>Poeciliidae</taxon>
        <taxon>Poeciliinae</taxon>
        <taxon>Xiphophorus</taxon>
    </lineage>
</organism>
<keyword evidence="3" id="KW-1133">Transmembrane helix</keyword>
<dbReference type="GO" id="GO:0016477">
    <property type="term" value="P:cell migration"/>
    <property type="evidence" value="ECO:0007669"/>
    <property type="project" value="TreeGrafter"/>
</dbReference>
<protein>
    <recommendedName>
        <fullName evidence="5">Integrin beta subunit cytoplasmic domain-containing protein</fullName>
    </recommendedName>
</protein>
<dbReference type="Ensembl" id="ENSXCOT00000010836.1">
    <property type="protein sequence ID" value="ENSXCOP00000010712.1"/>
    <property type="gene ID" value="ENSXCOG00000008088.1"/>
</dbReference>
<evidence type="ECO:0000313" key="7">
    <source>
        <dbReference type="Proteomes" id="UP000261380"/>
    </source>
</evidence>